<name>A0A8S3YI94_9EUPU</name>
<protein>
    <recommendedName>
        <fullName evidence="4">Nuclear speckle splicing regulatory protein 1 N-terminal domain-containing protein</fullName>
    </recommendedName>
</protein>
<dbReference type="AlphaFoldDB" id="A0A8S3YI94"/>
<dbReference type="Pfam" id="PF09745">
    <property type="entry name" value="NSRP1_N"/>
    <property type="match status" value="1"/>
</dbReference>
<dbReference type="EMBL" id="CAJHNH020000324">
    <property type="protein sequence ID" value="CAG5116943.1"/>
    <property type="molecule type" value="Genomic_DNA"/>
</dbReference>
<keyword evidence="2" id="KW-0175">Coiled coil</keyword>
<reference evidence="5" key="1">
    <citation type="submission" date="2021-04" db="EMBL/GenBank/DDBJ databases">
        <authorList>
            <consortium name="Molecular Ecology Group"/>
        </authorList>
    </citation>
    <scope>NUCLEOTIDE SEQUENCE</scope>
</reference>
<organism evidence="5 6">
    <name type="scientific">Candidula unifasciata</name>
    <dbReference type="NCBI Taxonomy" id="100452"/>
    <lineage>
        <taxon>Eukaryota</taxon>
        <taxon>Metazoa</taxon>
        <taxon>Spiralia</taxon>
        <taxon>Lophotrochozoa</taxon>
        <taxon>Mollusca</taxon>
        <taxon>Gastropoda</taxon>
        <taxon>Heterobranchia</taxon>
        <taxon>Euthyneura</taxon>
        <taxon>Panpulmonata</taxon>
        <taxon>Eupulmonata</taxon>
        <taxon>Stylommatophora</taxon>
        <taxon>Helicina</taxon>
        <taxon>Helicoidea</taxon>
        <taxon>Geomitridae</taxon>
        <taxon>Candidula</taxon>
    </lineage>
</organism>
<dbReference type="PANTHER" id="PTHR31938">
    <property type="entry name" value="NUCLEAR SPECKLE SPLICING REGULATORY PROTEIN 1"/>
    <property type="match status" value="1"/>
</dbReference>
<evidence type="ECO:0000256" key="1">
    <source>
        <dbReference type="ARBA" id="ARBA00010126"/>
    </source>
</evidence>
<dbReference type="GO" id="GO:0000381">
    <property type="term" value="P:regulation of alternative mRNA splicing, via spliceosome"/>
    <property type="evidence" value="ECO:0007669"/>
    <property type="project" value="InterPro"/>
</dbReference>
<evidence type="ECO:0000313" key="6">
    <source>
        <dbReference type="Proteomes" id="UP000678393"/>
    </source>
</evidence>
<gene>
    <name evidence="5" type="ORF">CUNI_LOCUS2501</name>
</gene>
<evidence type="ECO:0000313" key="5">
    <source>
        <dbReference type="EMBL" id="CAG5116943.1"/>
    </source>
</evidence>
<sequence length="106" mass="11759">MAEKGKAYGLILSQKKSEQIKTKSAQPAFNVFGNDSDEDEKPRIPVSIFGQNSGPSKIKRQAQVDIDKALLQDPNIYEYDAVYEELQASKPKVGAKDKDKNSADKK</sequence>
<dbReference type="Proteomes" id="UP000678393">
    <property type="component" value="Unassembled WGS sequence"/>
</dbReference>
<keyword evidence="6" id="KW-1185">Reference proteome</keyword>
<evidence type="ECO:0000256" key="2">
    <source>
        <dbReference type="ARBA" id="ARBA00023054"/>
    </source>
</evidence>
<comment type="similarity">
    <text evidence="1">Belongs to the NSRP1 family.</text>
</comment>
<evidence type="ECO:0000256" key="3">
    <source>
        <dbReference type="SAM" id="MobiDB-lite"/>
    </source>
</evidence>
<feature type="non-terminal residue" evidence="5">
    <location>
        <position position="106"/>
    </location>
</feature>
<comment type="caution">
    <text evidence="5">The sequence shown here is derived from an EMBL/GenBank/DDBJ whole genome shotgun (WGS) entry which is preliminary data.</text>
</comment>
<dbReference type="InterPro" id="IPR018612">
    <property type="entry name" value="NSRP1_N"/>
</dbReference>
<proteinExistence type="inferred from homology"/>
<dbReference type="OrthoDB" id="446635at2759"/>
<feature type="region of interest" description="Disordered" evidence="3">
    <location>
        <begin position="23"/>
        <end position="42"/>
    </location>
</feature>
<evidence type="ECO:0000259" key="4">
    <source>
        <dbReference type="Pfam" id="PF09745"/>
    </source>
</evidence>
<dbReference type="PANTHER" id="PTHR31938:SF4">
    <property type="entry name" value="NUCLEAR SPECKLE SPLICING REGULATORY PROTEIN 1"/>
    <property type="match status" value="1"/>
</dbReference>
<feature type="domain" description="Nuclear speckle splicing regulatory protein 1 N-terminal" evidence="4">
    <location>
        <begin position="64"/>
        <end position="102"/>
    </location>
</feature>
<accession>A0A8S3YI94</accession>
<dbReference type="InterPro" id="IPR042816">
    <property type="entry name" value="Nsrp1"/>
</dbReference>